<gene>
    <name evidence="2" type="ORF">F4694_005480</name>
</gene>
<reference evidence="3" key="2">
    <citation type="submission" date="2020-08" db="EMBL/GenBank/DDBJ databases">
        <title>The Agave Microbiome: Exploring the role of microbial communities in plant adaptations to desert environments.</title>
        <authorList>
            <person name="Partida-Martinez L.P."/>
        </authorList>
    </citation>
    <scope>NUCLEOTIDE SEQUENCE [LARGE SCALE GENOMIC DNA]</scope>
    <source>
        <strain evidence="3">AT2.8</strain>
    </source>
</reference>
<organism evidence="2 3">
    <name type="scientific">Neobacillus niacini</name>
    <dbReference type="NCBI Taxonomy" id="86668"/>
    <lineage>
        <taxon>Bacteria</taxon>
        <taxon>Bacillati</taxon>
        <taxon>Bacillota</taxon>
        <taxon>Bacilli</taxon>
        <taxon>Bacillales</taxon>
        <taxon>Bacillaceae</taxon>
        <taxon>Neobacillus</taxon>
    </lineage>
</organism>
<name>A0A852TKC8_9BACI</name>
<protein>
    <recommendedName>
        <fullName evidence="4">Glycosyltransferase</fullName>
    </recommendedName>
</protein>
<evidence type="ECO:0008006" key="4">
    <source>
        <dbReference type="Google" id="ProtNLM"/>
    </source>
</evidence>
<feature type="chain" id="PRO_5032954739" description="Glycosyltransferase" evidence="1">
    <location>
        <begin position="25"/>
        <end position="215"/>
    </location>
</feature>
<reference evidence="3" key="1">
    <citation type="submission" date="2020-07" db="EMBL/GenBank/DDBJ databases">
        <authorList>
            <person name="Partida-Martinez L."/>
            <person name="Huntemann M."/>
            <person name="Clum A."/>
            <person name="Wang J."/>
            <person name="Palaniappan K."/>
            <person name="Ritter S."/>
            <person name="Chen I.-M."/>
            <person name="Stamatis D."/>
            <person name="Reddy T."/>
            <person name="O'Malley R."/>
            <person name="Daum C."/>
            <person name="Shapiro N."/>
            <person name="Ivanova N."/>
            <person name="Kyrpides N."/>
            <person name="Woyke T."/>
        </authorList>
    </citation>
    <scope>NUCLEOTIDE SEQUENCE [LARGE SCALE GENOMIC DNA]</scope>
    <source>
        <strain evidence="3">AT2.8</strain>
    </source>
</reference>
<comment type="caution">
    <text evidence="2">The sequence shown here is derived from an EMBL/GenBank/DDBJ whole genome shotgun (WGS) entry which is preliminary data.</text>
</comment>
<dbReference type="AlphaFoldDB" id="A0A852TKC8"/>
<keyword evidence="1" id="KW-0732">Signal</keyword>
<feature type="signal peptide" evidence="1">
    <location>
        <begin position="1"/>
        <end position="24"/>
    </location>
</feature>
<evidence type="ECO:0000313" key="2">
    <source>
        <dbReference type="EMBL" id="NYE08631.1"/>
    </source>
</evidence>
<dbReference type="EMBL" id="JACCBX010000015">
    <property type="protein sequence ID" value="NYE08631.1"/>
    <property type="molecule type" value="Genomic_DNA"/>
</dbReference>
<evidence type="ECO:0000313" key="3">
    <source>
        <dbReference type="Proteomes" id="UP000548423"/>
    </source>
</evidence>
<dbReference type="Proteomes" id="UP000548423">
    <property type="component" value="Unassembled WGS sequence"/>
</dbReference>
<proteinExistence type="predicted"/>
<accession>A0A852TKC8</accession>
<evidence type="ECO:0000256" key="1">
    <source>
        <dbReference type="SAM" id="SignalP"/>
    </source>
</evidence>
<sequence length="215" mass="24722">MKHLSKILVLFLSFVLIFPTFTNAEGNERAERQTQPLSQKAVQLRVDMRELWTEHAFWTEKFVTSYIAGLEDQEPVLTRLLKNQDDLGNAIKPYYGEEAGNKLAQLLRGHIQIAGKVVAAAKSGNQPDFKKYSDEWFKNADDITNFLSAANPNYNKKELNEMMYMHLRFITEGVAAKLNKAWNQNITALDKNQNHLMHMADFLTNGIIKQFPNKF</sequence>